<dbReference type="RefSeq" id="WP_097793364.1">
    <property type="nucleotide sequence ID" value="NZ_NOUV01000019.1"/>
</dbReference>
<sequence>MCRQDEAGFPQKQLETAFLHSLRLLEQNREYLQMHLQPLKDARAAQALEDMEQEAARLERTFRELMELSAPEKPVQKRPVDLCRLLAQLEGLRGEIDAQSSTKLTVDCGGLEQCLVWGDREMAEQICFHLLSNALRAAAPGGNIQVCLRQTGQDIRLTIEDDGCGLPEGESWLENRRRFLGGAQAGLLLCRRYCRQLGWALALLPRTPQGVRAELTLPLPTRPFPIETTVEFRSQPSHPDEHSTTALQHQLRRELYLLTRRHAGN</sequence>
<dbReference type="AlphaFoldDB" id="A0A2A7B3R4"/>
<evidence type="ECO:0000256" key="9">
    <source>
        <dbReference type="SAM" id="Coils"/>
    </source>
</evidence>
<name>A0A2A7B3R4_9FIRM</name>
<evidence type="ECO:0000256" key="5">
    <source>
        <dbReference type="ARBA" id="ARBA00022692"/>
    </source>
</evidence>
<keyword evidence="8" id="KW-0902">Two-component regulatory system</keyword>
<evidence type="ECO:0000313" key="11">
    <source>
        <dbReference type="EMBL" id="PDX85922.1"/>
    </source>
</evidence>
<comment type="caution">
    <text evidence="11">The sequence shown here is derived from an EMBL/GenBank/DDBJ whole genome shotgun (WGS) entry which is preliminary data.</text>
</comment>
<accession>A0A2A7B3R4</accession>
<dbReference type="SUPFAM" id="SSF55874">
    <property type="entry name" value="ATPase domain of HSP90 chaperone/DNA topoisomerase II/histidine kinase"/>
    <property type="match status" value="1"/>
</dbReference>
<reference evidence="11 12" key="1">
    <citation type="journal article" date="2017" name="Front. Microbiol.">
        <title>New Insights into the Diversity of the Genus Faecalibacterium.</title>
        <authorList>
            <person name="Benevides L."/>
            <person name="Burman S."/>
            <person name="Martin R."/>
            <person name="Robert V."/>
            <person name="Thomas M."/>
            <person name="Miquel S."/>
            <person name="Chain F."/>
            <person name="Sokol H."/>
            <person name="Bermudez-Humaran L.G."/>
            <person name="Morrison M."/>
            <person name="Langella P."/>
            <person name="Azevedo V.A."/>
            <person name="Chatel J.M."/>
            <person name="Soares S."/>
        </authorList>
    </citation>
    <scope>NUCLEOTIDE SEQUENCE [LARGE SCALE GENOMIC DNA]</scope>
    <source>
        <strain evidence="11 12">AHMP21</strain>
    </source>
</reference>
<evidence type="ECO:0000256" key="7">
    <source>
        <dbReference type="ARBA" id="ARBA00022989"/>
    </source>
</evidence>
<dbReference type="Proteomes" id="UP000220904">
    <property type="component" value="Unassembled WGS sequence"/>
</dbReference>
<dbReference type="GO" id="GO:0000160">
    <property type="term" value="P:phosphorelay signal transduction system"/>
    <property type="evidence" value="ECO:0007669"/>
    <property type="project" value="UniProtKB-KW"/>
</dbReference>
<evidence type="ECO:0000256" key="2">
    <source>
        <dbReference type="ARBA" id="ARBA00012438"/>
    </source>
</evidence>
<keyword evidence="4" id="KW-0808">Transferase</keyword>
<evidence type="ECO:0000256" key="6">
    <source>
        <dbReference type="ARBA" id="ARBA00022777"/>
    </source>
</evidence>
<proteinExistence type="predicted"/>
<dbReference type="GO" id="GO:0004673">
    <property type="term" value="F:protein histidine kinase activity"/>
    <property type="evidence" value="ECO:0007669"/>
    <property type="project" value="UniProtKB-EC"/>
</dbReference>
<dbReference type="SMART" id="SM00387">
    <property type="entry name" value="HATPase_c"/>
    <property type="match status" value="1"/>
</dbReference>
<evidence type="ECO:0000313" key="12">
    <source>
        <dbReference type="Proteomes" id="UP000220904"/>
    </source>
</evidence>
<keyword evidence="7" id="KW-0472">Membrane</keyword>
<gene>
    <name evidence="11" type="ORF">CHR60_12955</name>
</gene>
<dbReference type="Gene3D" id="3.30.565.10">
    <property type="entry name" value="Histidine kinase-like ATPase, C-terminal domain"/>
    <property type="match status" value="1"/>
</dbReference>
<dbReference type="InterPro" id="IPR050428">
    <property type="entry name" value="TCS_sensor_his_kinase"/>
</dbReference>
<keyword evidence="7" id="KW-1133">Transmembrane helix</keyword>
<keyword evidence="3" id="KW-0597">Phosphoprotein</keyword>
<dbReference type="EC" id="2.7.13.3" evidence="2"/>
<dbReference type="OrthoDB" id="1862883at2"/>
<keyword evidence="5" id="KW-0812">Transmembrane</keyword>
<keyword evidence="9" id="KW-0175">Coiled coil</keyword>
<dbReference type="CDD" id="cd00075">
    <property type="entry name" value="HATPase"/>
    <property type="match status" value="1"/>
</dbReference>
<evidence type="ECO:0000259" key="10">
    <source>
        <dbReference type="PROSITE" id="PS50109"/>
    </source>
</evidence>
<dbReference type="InterPro" id="IPR036890">
    <property type="entry name" value="HATPase_C_sf"/>
</dbReference>
<evidence type="ECO:0000256" key="3">
    <source>
        <dbReference type="ARBA" id="ARBA00022553"/>
    </source>
</evidence>
<comment type="catalytic activity">
    <reaction evidence="1">
        <text>ATP + protein L-histidine = ADP + protein N-phospho-L-histidine.</text>
        <dbReference type="EC" id="2.7.13.3"/>
    </reaction>
</comment>
<dbReference type="Pfam" id="PF02518">
    <property type="entry name" value="HATPase_c"/>
    <property type="match status" value="1"/>
</dbReference>
<dbReference type="PANTHER" id="PTHR45436:SF5">
    <property type="entry name" value="SENSOR HISTIDINE KINASE TRCS"/>
    <property type="match status" value="1"/>
</dbReference>
<keyword evidence="6" id="KW-0418">Kinase</keyword>
<evidence type="ECO:0000256" key="1">
    <source>
        <dbReference type="ARBA" id="ARBA00000085"/>
    </source>
</evidence>
<dbReference type="EMBL" id="NOUV01000019">
    <property type="protein sequence ID" value="PDX85922.1"/>
    <property type="molecule type" value="Genomic_DNA"/>
</dbReference>
<dbReference type="PROSITE" id="PS50109">
    <property type="entry name" value="HIS_KIN"/>
    <property type="match status" value="1"/>
</dbReference>
<dbReference type="InterPro" id="IPR005467">
    <property type="entry name" value="His_kinase_dom"/>
</dbReference>
<dbReference type="InterPro" id="IPR003594">
    <property type="entry name" value="HATPase_dom"/>
</dbReference>
<organism evidence="11 12">
    <name type="scientific">Faecalibacterium prausnitzii</name>
    <dbReference type="NCBI Taxonomy" id="853"/>
    <lineage>
        <taxon>Bacteria</taxon>
        <taxon>Bacillati</taxon>
        <taxon>Bacillota</taxon>
        <taxon>Clostridia</taxon>
        <taxon>Eubacteriales</taxon>
        <taxon>Oscillospiraceae</taxon>
        <taxon>Faecalibacterium</taxon>
    </lineage>
</organism>
<feature type="domain" description="Histidine kinase" evidence="10">
    <location>
        <begin position="13"/>
        <end position="221"/>
    </location>
</feature>
<evidence type="ECO:0000256" key="4">
    <source>
        <dbReference type="ARBA" id="ARBA00022679"/>
    </source>
</evidence>
<evidence type="ECO:0000256" key="8">
    <source>
        <dbReference type="ARBA" id="ARBA00023012"/>
    </source>
</evidence>
<feature type="coiled-coil region" evidence="9">
    <location>
        <begin position="41"/>
        <end position="68"/>
    </location>
</feature>
<protein>
    <recommendedName>
        <fullName evidence="2">histidine kinase</fullName>
        <ecNumber evidence="2">2.7.13.3</ecNumber>
    </recommendedName>
</protein>
<dbReference type="PANTHER" id="PTHR45436">
    <property type="entry name" value="SENSOR HISTIDINE KINASE YKOH"/>
    <property type="match status" value="1"/>
</dbReference>